<dbReference type="PANTHER" id="PTHR10219">
    <property type="entry name" value="GLYCOLIPID TRANSFER PROTEIN-RELATED"/>
    <property type="match status" value="1"/>
</dbReference>
<dbReference type="Pfam" id="PF08718">
    <property type="entry name" value="GLTP"/>
    <property type="match status" value="1"/>
</dbReference>
<dbReference type="GO" id="GO:0016020">
    <property type="term" value="C:membrane"/>
    <property type="evidence" value="ECO:0007669"/>
    <property type="project" value="TreeGrafter"/>
</dbReference>
<dbReference type="Proteomes" id="UP001187192">
    <property type="component" value="Unassembled WGS sequence"/>
</dbReference>
<reference evidence="3" key="1">
    <citation type="submission" date="2023-07" db="EMBL/GenBank/DDBJ databases">
        <title>draft genome sequence of fig (Ficus carica).</title>
        <authorList>
            <person name="Takahashi T."/>
            <person name="Nishimura K."/>
        </authorList>
    </citation>
    <scope>NUCLEOTIDE SEQUENCE</scope>
</reference>
<feature type="domain" description="Glycolipid transfer protein" evidence="2">
    <location>
        <begin position="45"/>
        <end position="125"/>
    </location>
</feature>
<sequence length="125" mass="13947">MENKVFSDQQRSSSEISSAIEGLSMVGKAENGDSKDDQDDNSLQIPTKHFLSLCNSLVLHVLDKIGPTMAVLRQDVHQNIQRLEMQHESNPLKYSNVVEMIKEEVAEGTARKGASCSKAFVWLTR</sequence>
<dbReference type="GO" id="GO:0005829">
    <property type="term" value="C:cytosol"/>
    <property type="evidence" value="ECO:0007669"/>
    <property type="project" value="TreeGrafter"/>
</dbReference>
<feature type="region of interest" description="Disordered" evidence="1">
    <location>
        <begin position="1"/>
        <end position="42"/>
    </location>
</feature>
<dbReference type="AlphaFoldDB" id="A0AA88DAE9"/>
<dbReference type="EMBL" id="BTGU01000039">
    <property type="protein sequence ID" value="GMN51953.1"/>
    <property type="molecule type" value="Genomic_DNA"/>
</dbReference>
<evidence type="ECO:0000256" key="1">
    <source>
        <dbReference type="SAM" id="MobiDB-lite"/>
    </source>
</evidence>
<comment type="caution">
    <text evidence="3">The sequence shown here is derived from an EMBL/GenBank/DDBJ whole genome shotgun (WGS) entry which is preliminary data.</text>
</comment>
<name>A0AA88DAE9_FICCA</name>
<gene>
    <name evidence="3" type="ORF">TIFTF001_021105</name>
</gene>
<dbReference type="Gene3D" id="1.10.3520.10">
    <property type="entry name" value="Glycolipid transfer protein"/>
    <property type="match status" value="1"/>
</dbReference>
<dbReference type="InterPro" id="IPR014830">
    <property type="entry name" value="Glycolipid_transfer_prot_dom"/>
</dbReference>
<feature type="compositionally biased region" description="Polar residues" evidence="1">
    <location>
        <begin position="1"/>
        <end position="11"/>
    </location>
</feature>
<dbReference type="SUPFAM" id="SSF110004">
    <property type="entry name" value="Glycolipid transfer protein, GLTP"/>
    <property type="match status" value="1"/>
</dbReference>
<evidence type="ECO:0000313" key="3">
    <source>
        <dbReference type="EMBL" id="GMN51953.1"/>
    </source>
</evidence>
<dbReference type="GO" id="GO:1902387">
    <property type="term" value="F:ceramide 1-phosphate binding"/>
    <property type="evidence" value="ECO:0007669"/>
    <property type="project" value="TreeGrafter"/>
</dbReference>
<organism evidence="3 4">
    <name type="scientific">Ficus carica</name>
    <name type="common">Common fig</name>
    <dbReference type="NCBI Taxonomy" id="3494"/>
    <lineage>
        <taxon>Eukaryota</taxon>
        <taxon>Viridiplantae</taxon>
        <taxon>Streptophyta</taxon>
        <taxon>Embryophyta</taxon>
        <taxon>Tracheophyta</taxon>
        <taxon>Spermatophyta</taxon>
        <taxon>Magnoliopsida</taxon>
        <taxon>eudicotyledons</taxon>
        <taxon>Gunneridae</taxon>
        <taxon>Pentapetalae</taxon>
        <taxon>rosids</taxon>
        <taxon>fabids</taxon>
        <taxon>Rosales</taxon>
        <taxon>Moraceae</taxon>
        <taxon>Ficeae</taxon>
        <taxon>Ficus</taxon>
    </lineage>
</organism>
<dbReference type="GO" id="GO:1902388">
    <property type="term" value="F:ceramide 1-phosphate transfer activity"/>
    <property type="evidence" value="ECO:0007669"/>
    <property type="project" value="TreeGrafter"/>
</dbReference>
<feature type="compositionally biased region" description="Low complexity" evidence="1">
    <location>
        <begin position="12"/>
        <end position="21"/>
    </location>
</feature>
<dbReference type="PANTHER" id="PTHR10219:SF34">
    <property type="entry name" value="GLYCOLIPID TRANSFER PROTEIN 3"/>
    <property type="match status" value="1"/>
</dbReference>
<evidence type="ECO:0000259" key="2">
    <source>
        <dbReference type="Pfam" id="PF08718"/>
    </source>
</evidence>
<evidence type="ECO:0000313" key="4">
    <source>
        <dbReference type="Proteomes" id="UP001187192"/>
    </source>
</evidence>
<accession>A0AA88DAE9</accession>
<keyword evidence="4" id="KW-1185">Reference proteome</keyword>
<protein>
    <recommendedName>
        <fullName evidence="2">Glycolipid transfer protein domain-containing protein</fullName>
    </recommendedName>
</protein>
<proteinExistence type="predicted"/>
<dbReference type="InterPro" id="IPR036497">
    <property type="entry name" value="GLTP_sf"/>
</dbReference>